<comment type="caution">
    <text evidence="8">The sequence shown here is derived from an EMBL/GenBank/DDBJ whole genome shotgun (WGS) entry which is preliminary data.</text>
</comment>
<evidence type="ECO:0000313" key="9">
    <source>
        <dbReference type="Proteomes" id="UP000436911"/>
    </source>
</evidence>
<comment type="subcellular location">
    <subcellularLocation>
        <location evidence="1">Cell membrane</location>
        <topology evidence="1">Multi-pass membrane protein</topology>
    </subcellularLocation>
</comment>
<dbReference type="InterPro" id="IPR003740">
    <property type="entry name" value="YitT"/>
</dbReference>
<evidence type="ECO:0000256" key="4">
    <source>
        <dbReference type="ARBA" id="ARBA00022989"/>
    </source>
</evidence>
<dbReference type="InterPro" id="IPR051461">
    <property type="entry name" value="UPF0750_membrane"/>
</dbReference>
<keyword evidence="3 7" id="KW-0812">Transmembrane</keyword>
<keyword evidence="4 7" id="KW-1133">Transmembrane helix</keyword>
<gene>
    <name evidence="8" type="ORF">DXT89_23105</name>
</gene>
<dbReference type="AlphaFoldDB" id="A0A368NYJ8"/>
<feature type="transmembrane region" description="Helical" evidence="7">
    <location>
        <begin position="187"/>
        <end position="205"/>
    </location>
</feature>
<evidence type="ECO:0000256" key="2">
    <source>
        <dbReference type="ARBA" id="ARBA00022475"/>
    </source>
</evidence>
<evidence type="ECO:0000256" key="1">
    <source>
        <dbReference type="ARBA" id="ARBA00004651"/>
    </source>
</evidence>
<dbReference type="Pfam" id="PF02588">
    <property type="entry name" value="YitT_membrane"/>
    <property type="match status" value="1"/>
</dbReference>
<name>A0A368NYJ8_AGRVI</name>
<evidence type="ECO:0000256" key="3">
    <source>
        <dbReference type="ARBA" id="ARBA00022692"/>
    </source>
</evidence>
<dbReference type="Proteomes" id="UP000436911">
    <property type="component" value="Unassembled WGS sequence"/>
</dbReference>
<feature type="transmembrane region" description="Helical" evidence="7">
    <location>
        <begin position="60"/>
        <end position="85"/>
    </location>
</feature>
<dbReference type="PANTHER" id="PTHR33545">
    <property type="entry name" value="UPF0750 MEMBRANE PROTEIN YITT-RELATED"/>
    <property type="match status" value="1"/>
</dbReference>
<feature type="transmembrane region" description="Helical" evidence="7">
    <location>
        <begin position="97"/>
        <end position="117"/>
    </location>
</feature>
<protein>
    <submittedName>
        <fullName evidence="8">YitT family protein</fullName>
    </submittedName>
</protein>
<reference evidence="8 9" key="1">
    <citation type="submission" date="2018-08" db="EMBL/GenBank/DDBJ databases">
        <title>Genome sequencing of Agrobacterium vitis strain ICMP 10754.</title>
        <authorList>
            <person name="Visnovsky S.B."/>
            <person name="Pitman A.R."/>
        </authorList>
    </citation>
    <scope>NUCLEOTIDE SEQUENCE [LARGE SCALE GENOMIC DNA]</scope>
    <source>
        <strain evidence="8 9">ICMP 10754</strain>
    </source>
</reference>
<proteinExistence type="predicted"/>
<evidence type="ECO:0000313" key="8">
    <source>
        <dbReference type="EMBL" id="KAA3521860.1"/>
    </source>
</evidence>
<feature type="region of interest" description="Disordered" evidence="6">
    <location>
        <begin position="1"/>
        <end position="20"/>
    </location>
</feature>
<evidence type="ECO:0000256" key="5">
    <source>
        <dbReference type="ARBA" id="ARBA00023136"/>
    </source>
</evidence>
<accession>A0A368NYJ8</accession>
<feature type="transmembrane region" description="Helical" evidence="7">
    <location>
        <begin position="123"/>
        <end position="141"/>
    </location>
</feature>
<dbReference type="GO" id="GO:0005886">
    <property type="term" value="C:plasma membrane"/>
    <property type="evidence" value="ECO:0007669"/>
    <property type="project" value="UniProtKB-SubCell"/>
</dbReference>
<dbReference type="PANTHER" id="PTHR33545:SF5">
    <property type="entry name" value="UPF0750 MEMBRANE PROTEIN YITT"/>
    <property type="match status" value="1"/>
</dbReference>
<dbReference type="OrthoDB" id="3296441at2"/>
<sequence>MAAAEKQAGNSRKPIASNPEQHSMLDDVQGLLAGSMLAALGVVLLSNAKLLSGGTAGVAFLLHYVSAVGFGLIFFAINLPFYYFAFRRMGLAFTAKTFIAVLLTSVLSAILPKFIGFSLLDPLVAAVFGGLLVGTGMLVLFRHQASLGGFGILALYLQDRYGWRAGLVQLCFDGMVLIGSFFVATPGIIACSIIGAVVVNLTLAINHRKDRYIAM</sequence>
<evidence type="ECO:0000256" key="6">
    <source>
        <dbReference type="SAM" id="MobiDB-lite"/>
    </source>
</evidence>
<feature type="transmembrane region" description="Helical" evidence="7">
    <location>
        <begin position="30"/>
        <end position="48"/>
    </location>
</feature>
<keyword evidence="5 7" id="KW-0472">Membrane</keyword>
<keyword evidence="2" id="KW-1003">Cell membrane</keyword>
<organism evidence="8 9">
    <name type="scientific">Agrobacterium vitis</name>
    <name type="common">Rhizobium vitis</name>
    <dbReference type="NCBI Taxonomy" id="373"/>
    <lineage>
        <taxon>Bacteria</taxon>
        <taxon>Pseudomonadati</taxon>
        <taxon>Pseudomonadota</taxon>
        <taxon>Alphaproteobacteria</taxon>
        <taxon>Hyphomicrobiales</taxon>
        <taxon>Rhizobiaceae</taxon>
        <taxon>Rhizobium/Agrobacterium group</taxon>
        <taxon>Agrobacterium</taxon>
    </lineage>
</organism>
<evidence type="ECO:0000256" key="7">
    <source>
        <dbReference type="SAM" id="Phobius"/>
    </source>
</evidence>
<dbReference type="EMBL" id="QUSG01000021">
    <property type="protein sequence ID" value="KAA3521860.1"/>
    <property type="molecule type" value="Genomic_DNA"/>
</dbReference>